<dbReference type="Proteomes" id="UP000827561">
    <property type="component" value="Segment"/>
</dbReference>
<gene>
    <name evidence="1" type="primary">72</name>
    <name evidence="1" type="ORF">SEA_CHISANAKITSUNE_72</name>
</gene>
<accession>A0AAE7XF62</accession>
<dbReference type="RefSeq" id="YP_010675719.1">
    <property type="nucleotide sequence ID" value="NC_071006.1"/>
</dbReference>
<keyword evidence="2" id="KW-1185">Reference proteome</keyword>
<dbReference type="GeneID" id="77952089"/>
<evidence type="ECO:0000313" key="1">
    <source>
        <dbReference type="EMBL" id="QZE10888.1"/>
    </source>
</evidence>
<protein>
    <submittedName>
        <fullName evidence="1">Uncharacterized protein</fullName>
    </submittedName>
</protein>
<sequence>MRIQLTSQSEQTGHQHVFEFKALYSDIKTHYTHHEYICACGKISKRMPWPCLDGDGRIEDRAARIPTGDM</sequence>
<proteinExistence type="predicted"/>
<reference evidence="1 2" key="1">
    <citation type="submission" date="2021-08" db="EMBL/GenBank/DDBJ databases">
        <authorList>
            <person name="Abebe M.A."/>
            <person name="Anderson J.Z."/>
            <person name="Burris R."/>
            <person name="Durrani M."/>
            <person name="Fetterly M.N."/>
            <person name="Fowler R.A."/>
            <person name="Friedman A."/>
            <person name="Khuong T.M."/>
            <person name="Konnor C.A."/>
            <person name="Madden B.G."/>
            <person name="Makula M.N."/>
            <person name="McTigue K."/>
            <person name="Morgan A.R."/>
            <person name="Qureshi S.I."/>
            <person name="Rainey M."/>
            <person name="Scherer A.E."/>
            <person name="Singer L."/>
            <person name="Thakar S.M."/>
            <person name="Truong P."/>
            <person name="Zaeean M.H."/>
            <person name="Balish M.F."/>
            <person name="Garlena R.A."/>
            <person name="Russell D.A."/>
            <person name="Jacobs-Sera D."/>
            <person name="Hatfull G.F."/>
        </authorList>
    </citation>
    <scope>NUCLEOTIDE SEQUENCE [LARGE SCALE GENOMIC DNA]</scope>
</reference>
<evidence type="ECO:0000313" key="2">
    <source>
        <dbReference type="Proteomes" id="UP000827561"/>
    </source>
</evidence>
<name>A0AAE7XF62_9CAUD</name>
<dbReference type="EMBL" id="MZ820089">
    <property type="protein sequence ID" value="QZE10888.1"/>
    <property type="molecule type" value="Genomic_DNA"/>
</dbReference>
<dbReference type="KEGG" id="vg:77952089"/>
<organism evidence="1 2">
    <name type="scientific">Gordonia phage ChisanaKitsune</name>
    <dbReference type="NCBI Taxonomy" id="2871538"/>
    <lineage>
        <taxon>Viruses</taxon>
        <taxon>Duplodnaviria</taxon>
        <taxon>Heunggongvirae</taxon>
        <taxon>Uroviricota</taxon>
        <taxon>Caudoviricetes</taxon>
        <taxon>Chidieberevirus</taxon>
        <taxon>Chidieberevirus chisanakitsune</taxon>
    </lineage>
</organism>